<dbReference type="InterPro" id="IPR032001">
    <property type="entry name" value="SAWADEE_dom"/>
</dbReference>
<evidence type="ECO:0000313" key="3">
    <source>
        <dbReference type="EMBL" id="KAI5066520.1"/>
    </source>
</evidence>
<evidence type="ECO:0000313" key="4">
    <source>
        <dbReference type="Proteomes" id="UP000886520"/>
    </source>
</evidence>
<comment type="caution">
    <text evidence="3">The sequence shown here is derived from an EMBL/GenBank/DDBJ whole genome shotgun (WGS) entry which is preliminary data.</text>
</comment>
<dbReference type="Gene3D" id="2.30.30.140">
    <property type="match status" value="1"/>
</dbReference>
<dbReference type="PANTHER" id="PTHR33827">
    <property type="entry name" value="PROTEIN SAWADEE HOMEODOMAIN HOMOLOG 2"/>
    <property type="match status" value="1"/>
</dbReference>
<accession>A0A9D4ZAD1</accession>
<reference evidence="3" key="1">
    <citation type="submission" date="2021-01" db="EMBL/GenBank/DDBJ databases">
        <title>Adiantum capillus-veneris genome.</title>
        <authorList>
            <person name="Fang Y."/>
            <person name="Liao Q."/>
        </authorList>
    </citation>
    <scope>NUCLEOTIDE SEQUENCE</scope>
    <source>
        <strain evidence="3">H3</strain>
        <tissue evidence="3">Leaf</tissue>
    </source>
</reference>
<dbReference type="PANTHER" id="PTHR33827:SF7">
    <property type="entry name" value="PROTEIN SAWADEE HOMEODOMAIN HOMOLOG 2"/>
    <property type="match status" value="1"/>
</dbReference>
<dbReference type="Proteomes" id="UP000886520">
    <property type="component" value="Chromosome 18"/>
</dbReference>
<proteinExistence type="predicted"/>
<dbReference type="InterPro" id="IPR001356">
    <property type="entry name" value="HD"/>
</dbReference>
<dbReference type="InterPro" id="IPR009057">
    <property type="entry name" value="Homeodomain-like_sf"/>
</dbReference>
<protein>
    <recommendedName>
        <fullName evidence="2">SAWADEE domain-containing protein</fullName>
    </recommendedName>
</protein>
<gene>
    <name evidence="3" type="ORF">GOP47_0019144</name>
</gene>
<evidence type="ECO:0000259" key="2">
    <source>
        <dbReference type="Pfam" id="PF16719"/>
    </source>
</evidence>
<dbReference type="Pfam" id="PF16719">
    <property type="entry name" value="SAWADEE"/>
    <property type="match status" value="1"/>
</dbReference>
<dbReference type="AlphaFoldDB" id="A0A9D4ZAD1"/>
<evidence type="ECO:0000256" key="1">
    <source>
        <dbReference type="ARBA" id="ARBA00004123"/>
    </source>
</evidence>
<dbReference type="GO" id="GO:0003682">
    <property type="term" value="F:chromatin binding"/>
    <property type="evidence" value="ECO:0007669"/>
    <property type="project" value="InterPro"/>
</dbReference>
<dbReference type="EMBL" id="JABFUD020000018">
    <property type="protein sequence ID" value="KAI5066520.1"/>
    <property type="molecule type" value="Genomic_DNA"/>
</dbReference>
<sequence length="270" mass="31009">MGSNPFRFLDKEIVAMEKLWKESKGCPSRRALRGLVKKLSKFPERAGNAIHVKQVQNWFTKKRYTLKKQGVDITGKKGQICTEKKKKKAVPKTLAVSDEKNDVKLQFEAKSSRDSAWYDVKLFLAHRMIENGDPEVRVRFDGYGAADDEWVNMRTSVRERSLPCEESDCVFVLPGDLTLCFKEGNEHALHFDANVLEVDRRRHDIRGCRCRFLVQYVHDGSKDVLPLRKVCRRPETKYRPRGANSFGDAIIARAKEEHVKVCDLSKALAL</sequence>
<dbReference type="GO" id="GO:0005634">
    <property type="term" value="C:nucleus"/>
    <property type="evidence" value="ECO:0007669"/>
    <property type="project" value="UniProtKB-SubCell"/>
</dbReference>
<dbReference type="CDD" id="cd00086">
    <property type="entry name" value="homeodomain"/>
    <property type="match status" value="1"/>
</dbReference>
<feature type="domain" description="SAWADEE" evidence="2">
    <location>
        <begin position="104"/>
        <end position="231"/>
    </location>
</feature>
<name>A0A9D4ZAD1_ADICA</name>
<dbReference type="GO" id="GO:0003677">
    <property type="term" value="F:DNA binding"/>
    <property type="evidence" value="ECO:0007669"/>
    <property type="project" value="InterPro"/>
</dbReference>
<dbReference type="Gene3D" id="2.40.50.40">
    <property type="match status" value="1"/>
</dbReference>
<dbReference type="OrthoDB" id="2018059at2759"/>
<dbReference type="SUPFAM" id="SSF46689">
    <property type="entry name" value="Homeodomain-like"/>
    <property type="match status" value="1"/>
</dbReference>
<organism evidence="3 4">
    <name type="scientific">Adiantum capillus-veneris</name>
    <name type="common">Maidenhair fern</name>
    <dbReference type="NCBI Taxonomy" id="13818"/>
    <lineage>
        <taxon>Eukaryota</taxon>
        <taxon>Viridiplantae</taxon>
        <taxon>Streptophyta</taxon>
        <taxon>Embryophyta</taxon>
        <taxon>Tracheophyta</taxon>
        <taxon>Polypodiopsida</taxon>
        <taxon>Polypodiidae</taxon>
        <taxon>Polypodiales</taxon>
        <taxon>Pteridineae</taxon>
        <taxon>Pteridaceae</taxon>
        <taxon>Vittarioideae</taxon>
        <taxon>Adiantum</taxon>
    </lineage>
</organism>
<comment type="subcellular location">
    <subcellularLocation>
        <location evidence="1">Nucleus</location>
    </subcellularLocation>
</comment>
<dbReference type="InterPro" id="IPR039276">
    <property type="entry name" value="SHH1/2"/>
</dbReference>
<keyword evidence="4" id="KW-1185">Reference proteome</keyword>